<evidence type="ECO:0000313" key="2">
    <source>
        <dbReference type="EMBL" id="GAP12942.1"/>
    </source>
</evidence>
<dbReference type="SMART" id="SM01321">
    <property type="entry name" value="Y1_Tnp"/>
    <property type="match status" value="1"/>
</dbReference>
<feature type="domain" description="Transposase IS200-like" evidence="1">
    <location>
        <begin position="20"/>
        <end position="167"/>
    </location>
</feature>
<dbReference type="RefSeq" id="WP_075072320.1">
    <property type="nucleotide sequence ID" value="NZ_DF967972.1"/>
</dbReference>
<dbReference type="Gene3D" id="3.30.70.1290">
    <property type="entry name" value="Transposase IS200-like"/>
    <property type="match status" value="1"/>
</dbReference>
<dbReference type="GO" id="GO:0006313">
    <property type="term" value="P:DNA transposition"/>
    <property type="evidence" value="ECO:0007669"/>
    <property type="project" value="InterPro"/>
</dbReference>
<reference evidence="2" key="1">
    <citation type="submission" date="2015-07" db="EMBL/GenBank/DDBJ databases">
        <title>Draft Genome Sequences of Anaerolinea thermolimosa IMO-1, Bellilinea caldifistulae GOMI-1, Leptolinea tardivitalis YMTK-2, Levilinea saccharolytica KIBI-1,Longilinea arvoryzae KOME-1, Previously Described as Members of the Anaerolineaceae (Chloroflexi).</title>
        <authorList>
            <person name="Sekiguchi Y."/>
            <person name="Ohashi A."/>
            <person name="Matsuura N."/>
            <person name="Tourlousse M.D."/>
        </authorList>
    </citation>
    <scope>NUCLEOTIDE SEQUENCE [LARGE SCALE GENOMIC DNA]</scope>
    <source>
        <strain evidence="2">KOME-1</strain>
    </source>
</reference>
<evidence type="ECO:0000259" key="1">
    <source>
        <dbReference type="SMART" id="SM01321"/>
    </source>
</evidence>
<dbReference type="PANTHER" id="PTHR36966">
    <property type="entry name" value="REP-ASSOCIATED TYROSINE TRANSPOSASE"/>
    <property type="match status" value="1"/>
</dbReference>
<dbReference type="EMBL" id="DF967972">
    <property type="protein sequence ID" value="GAP12942.1"/>
    <property type="molecule type" value="Genomic_DNA"/>
</dbReference>
<dbReference type="Proteomes" id="UP000055060">
    <property type="component" value="Unassembled WGS sequence"/>
</dbReference>
<dbReference type="InterPro" id="IPR002686">
    <property type="entry name" value="Transposase_17"/>
</dbReference>
<gene>
    <name evidence="2" type="ORF">LARV_00682</name>
</gene>
<protein>
    <submittedName>
        <fullName evidence="2">Transposase</fullName>
    </submittedName>
</protein>
<dbReference type="SUPFAM" id="SSF143422">
    <property type="entry name" value="Transposase IS200-like"/>
    <property type="match status" value="1"/>
</dbReference>
<dbReference type="OrthoDB" id="9794403at2"/>
<accession>A0A0S7B7C3</accession>
<dbReference type="GO" id="GO:0004803">
    <property type="term" value="F:transposase activity"/>
    <property type="evidence" value="ECO:0007669"/>
    <property type="project" value="InterPro"/>
</dbReference>
<sequence>MSHAPLPNRRSIRLPGYDYTFPTAYFITILTWQRKPVLGTVIDHAIQLSETGTLAQREWLRLAQRFTQLELDEFVVMPDHVHGILLLKDVKNTQYTGANTPDGSPSRPHVVPGSLGAIVRAYKSTVARLVNFSRFSDGEPFWQRNYFERVVSDERDIERIREYIRSNPLNWPKES</sequence>
<organism evidence="2">
    <name type="scientific">Longilinea arvoryzae</name>
    <dbReference type="NCBI Taxonomy" id="360412"/>
    <lineage>
        <taxon>Bacteria</taxon>
        <taxon>Bacillati</taxon>
        <taxon>Chloroflexota</taxon>
        <taxon>Anaerolineae</taxon>
        <taxon>Anaerolineales</taxon>
        <taxon>Anaerolineaceae</taxon>
        <taxon>Longilinea</taxon>
    </lineage>
</organism>
<proteinExistence type="predicted"/>
<dbReference type="InterPro" id="IPR052715">
    <property type="entry name" value="RAYT_transposase"/>
</dbReference>
<name>A0A0S7B7C3_9CHLR</name>
<dbReference type="AlphaFoldDB" id="A0A0S7B7C3"/>
<keyword evidence="3" id="KW-1185">Reference proteome</keyword>
<dbReference type="InterPro" id="IPR036515">
    <property type="entry name" value="Transposase_17_sf"/>
</dbReference>
<dbReference type="PANTHER" id="PTHR36966:SF1">
    <property type="entry name" value="REP-ASSOCIATED TYROSINE TRANSPOSASE"/>
    <property type="match status" value="1"/>
</dbReference>
<evidence type="ECO:0000313" key="3">
    <source>
        <dbReference type="Proteomes" id="UP000055060"/>
    </source>
</evidence>
<dbReference type="GO" id="GO:0043565">
    <property type="term" value="F:sequence-specific DNA binding"/>
    <property type="evidence" value="ECO:0007669"/>
    <property type="project" value="TreeGrafter"/>
</dbReference>